<dbReference type="InterPro" id="IPR049427">
    <property type="entry name" value="Acyl-ACP_TE_C"/>
</dbReference>
<feature type="domain" description="Acyl-ACP thioesterase-like C-terminal" evidence="9">
    <location>
        <begin position="153"/>
        <end position="247"/>
    </location>
</feature>
<reference evidence="10" key="2">
    <citation type="submission" date="2021-04" db="EMBL/GenBank/DDBJ databases">
        <title>Isolation and characterization of a novel species of the genus Sulfurimonas.</title>
        <authorList>
            <person name="Fukui M."/>
        </authorList>
    </citation>
    <scope>NUCLEOTIDE SEQUENCE</scope>
    <source>
        <strain evidence="10">H1576</strain>
    </source>
</reference>
<protein>
    <submittedName>
        <fullName evidence="10">Acyl-ACP thioesterase</fullName>
    </submittedName>
</protein>
<dbReference type="InterPro" id="IPR029069">
    <property type="entry name" value="HotDog_dom_sf"/>
</dbReference>
<evidence type="ECO:0000259" key="9">
    <source>
        <dbReference type="Pfam" id="PF20791"/>
    </source>
</evidence>
<dbReference type="AlphaFoldDB" id="A0A975B097"/>
<gene>
    <name evidence="10" type="ORF">GJV85_06490</name>
</gene>
<keyword evidence="3" id="KW-0378">Hydrolase</keyword>
<reference evidence="10" key="1">
    <citation type="submission" date="2019-11" db="EMBL/GenBank/DDBJ databases">
        <authorList>
            <person name="Kojima H."/>
        </authorList>
    </citation>
    <scope>NUCLEOTIDE SEQUENCE</scope>
    <source>
        <strain evidence="10">H1576</strain>
    </source>
</reference>
<dbReference type="CDD" id="cd00586">
    <property type="entry name" value="4HBT"/>
    <property type="match status" value="1"/>
</dbReference>
<evidence type="ECO:0000256" key="6">
    <source>
        <dbReference type="ARBA" id="ARBA00023098"/>
    </source>
</evidence>
<dbReference type="Pfam" id="PF20791">
    <property type="entry name" value="Acyl-ACP_TE_C"/>
    <property type="match status" value="1"/>
</dbReference>
<dbReference type="GO" id="GO:0000036">
    <property type="term" value="F:acyl carrier activity"/>
    <property type="evidence" value="ECO:0007669"/>
    <property type="project" value="TreeGrafter"/>
</dbReference>
<keyword evidence="5" id="KW-0809">Transit peptide</keyword>
<dbReference type="PANTHER" id="PTHR31727">
    <property type="entry name" value="OLEOYL-ACYL CARRIER PROTEIN THIOESTERASE 1, CHLOROPLASTIC"/>
    <property type="match status" value="1"/>
</dbReference>
<evidence type="ECO:0000256" key="3">
    <source>
        <dbReference type="ARBA" id="ARBA00022801"/>
    </source>
</evidence>
<accession>A0A975B097</accession>
<dbReference type="SUPFAM" id="SSF54637">
    <property type="entry name" value="Thioesterase/thiol ester dehydrase-isomerase"/>
    <property type="match status" value="2"/>
</dbReference>
<keyword evidence="6" id="KW-0443">Lipid metabolism</keyword>
<keyword evidence="2" id="KW-0444">Lipid biosynthesis</keyword>
<organism evidence="10 11">
    <name type="scientific">Sulfurimonas aquatica</name>
    <dbReference type="NCBI Taxonomy" id="2672570"/>
    <lineage>
        <taxon>Bacteria</taxon>
        <taxon>Pseudomonadati</taxon>
        <taxon>Campylobacterota</taxon>
        <taxon>Epsilonproteobacteria</taxon>
        <taxon>Campylobacterales</taxon>
        <taxon>Sulfurimonadaceae</taxon>
        <taxon>Sulfurimonas</taxon>
    </lineage>
</organism>
<keyword evidence="4" id="KW-0276">Fatty acid metabolism</keyword>
<dbReference type="InterPro" id="IPR002864">
    <property type="entry name" value="Acyl-ACP_thioesterase_NHD"/>
</dbReference>
<evidence type="ECO:0000256" key="5">
    <source>
        <dbReference type="ARBA" id="ARBA00022946"/>
    </source>
</evidence>
<evidence type="ECO:0000256" key="4">
    <source>
        <dbReference type="ARBA" id="ARBA00022832"/>
    </source>
</evidence>
<dbReference type="InterPro" id="IPR045023">
    <property type="entry name" value="FATA/B"/>
</dbReference>
<dbReference type="Proteomes" id="UP000671852">
    <property type="component" value="Chromosome"/>
</dbReference>
<evidence type="ECO:0000256" key="1">
    <source>
        <dbReference type="ARBA" id="ARBA00006500"/>
    </source>
</evidence>
<keyword evidence="7" id="KW-0275">Fatty acid biosynthesis</keyword>
<evidence type="ECO:0000259" key="8">
    <source>
        <dbReference type="Pfam" id="PF01643"/>
    </source>
</evidence>
<keyword evidence="11" id="KW-1185">Reference proteome</keyword>
<evidence type="ECO:0000313" key="10">
    <source>
        <dbReference type="EMBL" id="QSZ41770.1"/>
    </source>
</evidence>
<dbReference type="Gene3D" id="3.10.129.10">
    <property type="entry name" value="Hotdog Thioesterase"/>
    <property type="match status" value="1"/>
</dbReference>
<sequence length="250" mass="29319">MKNYFDKEFELRYFEMDKSGCASSITMLTLLQETAADHCASIGHDLFSLMSQNLGWVLLSGIMKMDRYPKYKEKIVIRTWLSKYQSIRGIRENVIYDADYNVIGRAKGLWLFFDIEKRRPTKILNDFKEQWSFCEEVSIEHDISSKIDAISSANYMKKFKVNIYDTDTNKHVNNIRYLQWLVESVPEEITDNYYLHSIDGRFLKEAEYGDVIVSLTNKGEDENSFVHAIHVEGEERTCATAKTVWKKILR</sequence>
<evidence type="ECO:0000256" key="7">
    <source>
        <dbReference type="ARBA" id="ARBA00023160"/>
    </source>
</evidence>
<feature type="domain" description="Acyl-ACP thioesterase N-terminal hotdog" evidence="8">
    <location>
        <begin position="3"/>
        <end position="129"/>
    </location>
</feature>
<dbReference type="KEGG" id="saqt:GJV85_06490"/>
<dbReference type="EMBL" id="CP046072">
    <property type="protein sequence ID" value="QSZ41770.1"/>
    <property type="molecule type" value="Genomic_DNA"/>
</dbReference>
<dbReference type="GO" id="GO:0016297">
    <property type="term" value="F:fatty acyl-[ACP] hydrolase activity"/>
    <property type="evidence" value="ECO:0007669"/>
    <property type="project" value="InterPro"/>
</dbReference>
<evidence type="ECO:0000313" key="11">
    <source>
        <dbReference type="Proteomes" id="UP000671852"/>
    </source>
</evidence>
<evidence type="ECO:0000256" key="2">
    <source>
        <dbReference type="ARBA" id="ARBA00022516"/>
    </source>
</evidence>
<dbReference type="PANTHER" id="PTHR31727:SF6">
    <property type="entry name" value="OLEOYL-ACYL CARRIER PROTEIN THIOESTERASE 1, CHLOROPLASTIC"/>
    <property type="match status" value="1"/>
</dbReference>
<dbReference type="Pfam" id="PF01643">
    <property type="entry name" value="Acyl-ACP_TE"/>
    <property type="match status" value="1"/>
</dbReference>
<name>A0A975B097_9BACT</name>
<proteinExistence type="inferred from homology"/>
<comment type="similarity">
    <text evidence="1">Belongs to the acyl-ACP thioesterase family.</text>
</comment>
<dbReference type="RefSeq" id="WP_207563054.1">
    <property type="nucleotide sequence ID" value="NZ_CP046072.1"/>
</dbReference>